<protein>
    <submittedName>
        <fullName evidence="3">HemK methyltransferase family member 1</fullName>
    </submittedName>
</protein>
<sequence length="440" mass="47452">MASETAAQESTSPHAQNAAGAAFAADAPGWRSTEDDEDLGPICWRCKGTKKSIVKVSVDPNENEANTADAAGNDDDNNDAKTSPQEDGEADAGEKNKKKNKKKGKKKLVEVTCRVCEGAGRIKKKRKEVLHANQAGKTSSRKRKVPDDWVIPGPASKGGVEPEAGEEVCHLLGHWRIFQRIGGHRWSTDDLVTAWVAGRAWREAQKSVAEPQQQPAHCLDLGCGIGSVLMMVAWQFTEARCLGVEAQVRSATMARRSIEFNGCADRCQVVQGDIREYADFDKAAPEGKFDLVTGTPPYFPVNYTEGTGVATPGLGGLPSCEQSAPARYEFRGGVEAYCAAARPRLRSRDSRFVVCEGLLGANHSRVLKGASENGLEILQKVSVHGRDDKPALFAVYVMRLADEGGADSPPTQEESLIIRYKGGKRSEAYVSLMASLGIPP</sequence>
<evidence type="ECO:0000259" key="2">
    <source>
        <dbReference type="Pfam" id="PF13649"/>
    </source>
</evidence>
<dbReference type="InParanoid" id="A0A2R5GYI8"/>
<evidence type="ECO:0000313" key="3">
    <source>
        <dbReference type="EMBL" id="GBG34878.1"/>
    </source>
</evidence>
<evidence type="ECO:0000313" key="4">
    <source>
        <dbReference type="Proteomes" id="UP000241890"/>
    </source>
</evidence>
<keyword evidence="3" id="KW-0489">Methyltransferase</keyword>
<proteinExistence type="predicted"/>
<keyword evidence="3" id="KW-0808">Transferase</keyword>
<dbReference type="InterPro" id="IPR050210">
    <property type="entry name" value="tRNA_Adenine-N(6)_MTase"/>
</dbReference>
<dbReference type="OrthoDB" id="2099474at2759"/>
<feature type="compositionally biased region" description="Low complexity" evidence="1">
    <location>
        <begin position="15"/>
        <end position="27"/>
    </location>
</feature>
<dbReference type="GO" id="GO:0008168">
    <property type="term" value="F:methyltransferase activity"/>
    <property type="evidence" value="ECO:0007669"/>
    <property type="project" value="UniProtKB-KW"/>
</dbReference>
<name>A0A2R5GYI8_9STRA</name>
<dbReference type="SUPFAM" id="SSF53335">
    <property type="entry name" value="S-adenosyl-L-methionine-dependent methyltransferases"/>
    <property type="match status" value="1"/>
</dbReference>
<comment type="caution">
    <text evidence="3">The sequence shown here is derived from an EMBL/GenBank/DDBJ whole genome shotgun (WGS) entry which is preliminary data.</text>
</comment>
<keyword evidence="4" id="KW-1185">Reference proteome</keyword>
<evidence type="ECO:0000256" key="1">
    <source>
        <dbReference type="SAM" id="MobiDB-lite"/>
    </source>
</evidence>
<dbReference type="PANTHER" id="PTHR47739:SF1">
    <property type="entry name" value="TRNA1(VAL) (ADENINE(37)-N6)-METHYLTRANSFERASE"/>
    <property type="match status" value="1"/>
</dbReference>
<dbReference type="Gene3D" id="3.40.50.150">
    <property type="entry name" value="Vaccinia Virus protein VP39"/>
    <property type="match status" value="1"/>
</dbReference>
<dbReference type="Proteomes" id="UP000241890">
    <property type="component" value="Unassembled WGS sequence"/>
</dbReference>
<organism evidence="3 4">
    <name type="scientific">Hondaea fermentalgiana</name>
    <dbReference type="NCBI Taxonomy" id="2315210"/>
    <lineage>
        <taxon>Eukaryota</taxon>
        <taxon>Sar</taxon>
        <taxon>Stramenopiles</taxon>
        <taxon>Bigyra</taxon>
        <taxon>Labyrinthulomycetes</taxon>
        <taxon>Thraustochytrida</taxon>
        <taxon>Thraustochytriidae</taxon>
        <taxon>Hondaea</taxon>
    </lineage>
</organism>
<feature type="compositionally biased region" description="Polar residues" evidence="1">
    <location>
        <begin position="1"/>
        <end position="14"/>
    </location>
</feature>
<gene>
    <name evidence="3" type="ORF">FCC1311_111012</name>
</gene>
<dbReference type="CDD" id="cd02440">
    <property type="entry name" value="AdoMet_MTases"/>
    <property type="match status" value="1"/>
</dbReference>
<dbReference type="InterPro" id="IPR041698">
    <property type="entry name" value="Methyltransf_25"/>
</dbReference>
<dbReference type="AlphaFoldDB" id="A0A2R5GYI8"/>
<dbReference type="Pfam" id="PF13649">
    <property type="entry name" value="Methyltransf_25"/>
    <property type="match status" value="1"/>
</dbReference>
<dbReference type="EMBL" id="BEYU01000226">
    <property type="protein sequence ID" value="GBG34878.1"/>
    <property type="molecule type" value="Genomic_DNA"/>
</dbReference>
<feature type="domain" description="Methyltransferase" evidence="2">
    <location>
        <begin position="219"/>
        <end position="293"/>
    </location>
</feature>
<dbReference type="InterPro" id="IPR029063">
    <property type="entry name" value="SAM-dependent_MTases_sf"/>
</dbReference>
<feature type="region of interest" description="Disordered" evidence="1">
    <location>
        <begin position="1"/>
        <end position="43"/>
    </location>
</feature>
<accession>A0A2R5GYI8</accession>
<reference evidence="3 4" key="1">
    <citation type="submission" date="2017-12" db="EMBL/GenBank/DDBJ databases">
        <title>Sequencing, de novo assembly and annotation of complete genome of a new Thraustochytrid species, strain FCC1311.</title>
        <authorList>
            <person name="Sedici K."/>
            <person name="Godart F."/>
            <person name="Aiese Cigliano R."/>
            <person name="Sanseverino W."/>
            <person name="Barakat M."/>
            <person name="Ortet P."/>
            <person name="Marechal E."/>
            <person name="Cagnac O."/>
            <person name="Amato A."/>
        </authorList>
    </citation>
    <scope>NUCLEOTIDE SEQUENCE [LARGE SCALE GENOMIC DNA]</scope>
</reference>
<feature type="compositionally biased region" description="Low complexity" evidence="1">
    <location>
        <begin position="59"/>
        <end position="71"/>
    </location>
</feature>
<dbReference type="PANTHER" id="PTHR47739">
    <property type="entry name" value="TRNA1(VAL) (ADENINE(37)-N6)-METHYLTRANSFERASE"/>
    <property type="match status" value="1"/>
</dbReference>
<dbReference type="GO" id="GO:0032259">
    <property type="term" value="P:methylation"/>
    <property type="evidence" value="ECO:0007669"/>
    <property type="project" value="UniProtKB-KW"/>
</dbReference>
<feature type="region of interest" description="Disordered" evidence="1">
    <location>
        <begin position="130"/>
        <end position="162"/>
    </location>
</feature>
<feature type="region of interest" description="Disordered" evidence="1">
    <location>
        <begin position="56"/>
        <end position="104"/>
    </location>
</feature>